<dbReference type="Pfam" id="PF24623">
    <property type="entry name" value="Phage_zn_bind_8"/>
    <property type="match status" value="1"/>
</dbReference>
<evidence type="ECO:0000259" key="1">
    <source>
        <dbReference type="Pfam" id="PF24623"/>
    </source>
</evidence>
<sequence>MTPREIAALIAYAVRLDPRLVVATDAEADERLAQWCDLLSDVPATAPHPEGRHWDATWAVRQHIATSPYRIQPSDVSRPWWAFRRDVLSRHVDPTPAVDPDDEAAYRAALTTTRHAIETGQAPAQTRTALPTGTREDRNQADGKRLARLGGYIPRNLDDIFDTYRPAAAERRRLAVAGQPDPYTVACPWGACRAPAGQRCQTAGRPRPDFHSVRITAAHTTQEQPA</sequence>
<dbReference type="RefSeq" id="YP_010756335.1">
    <property type="nucleotide sequence ID" value="NC_073486.1"/>
</dbReference>
<dbReference type="EMBL" id="MT451981">
    <property type="protein sequence ID" value="QKN87626.1"/>
    <property type="molecule type" value="Genomic_DNA"/>
</dbReference>
<gene>
    <name evidence="2" type="primary">41</name>
    <name evidence="2" type="ORF">SEA_VONDRA_41</name>
</gene>
<protein>
    <recommendedName>
        <fullName evidence="1">DNA-binding phage zinc finger domain-containing protein</fullName>
    </recommendedName>
</protein>
<proteinExistence type="predicted"/>
<keyword evidence="3" id="KW-1185">Reference proteome</keyword>
<evidence type="ECO:0000313" key="3">
    <source>
        <dbReference type="Proteomes" id="UP000509608"/>
    </source>
</evidence>
<dbReference type="KEGG" id="vg:80026091"/>
<accession>A0A6M9Z4F6</accession>
<dbReference type="GeneID" id="80026091"/>
<dbReference type="InterPro" id="IPR056911">
    <property type="entry name" value="Phage_Znf_bind_put"/>
</dbReference>
<dbReference type="Proteomes" id="UP000509608">
    <property type="component" value="Segment"/>
</dbReference>
<organism evidence="2 3">
    <name type="scientific">Streptomyces phage Vondra</name>
    <dbReference type="NCBI Taxonomy" id="2736273"/>
    <lineage>
        <taxon>Viruses</taxon>
        <taxon>Duplodnaviria</taxon>
        <taxon>Heunggongvirae</taxon>
        <taxon>Uroviricota</taxon>
        <taxon>Caudoviricetes</taxon>
        <taxon>Ignaciovirus</taxon>
        <taxon>Ignaciovirus vondra</taxon>
    </lineage>
</organism>
<reference evidence="2 3" key="1">
    <citation type="submission" date="2020-05" db="EMBL/GenBank/DDBJ databases">
        <authorList>
            <person name="Vondra J.M."/>
            <person name="Stovall M.A."/>
            <person name="Menchaca C."/>
            <person name="Bhuiyan S."/>
            <person name="Subhayu N."/>
            <person name="Hughes L.E."/>
            <person name="Garlena R.A."/>
            <person name="Russell D.A."/>
            <person name="Pope W.H."/>
            <person name="Jacobs-Sera D."/>
            <person name="Hatfull G.F."/>
        </authorList>
    </citation>
    <scope>NUCLEOTIDE SEQUENCE [LARGE SCALE GENOMIC DNA]</scope>
</reference>
<evidence type="ECO:0000313" key="2">
    <source>
        <dbReference type="EMBL" id="QKN87626.1"/>
    </source>
</evidence>
<feature type="domain" description="DNA-binding phage zinc finger" evidence="1">
    <location>
        <begin position="173"/>
        <end position="222"/>
    </location>
</feature>
<name>A0A6M9Z4F6_9CAUD</name>